<dbReference type="EMBL" id="JAMKBI010000008">
    <property type="protein sequence ID" value="MCZ8534042.1"/>
    <property type="molecule type" value="Genomic_DNA"/>
</dbReference>
<dbReference type="InterPro" id="IPR029787">
    <property type="entry name" value="Nucleotide_cyclase"/>
</dbReference>
<evidence type="ECO:0000259" key="1">
    <source>
        <dbReference type="PROSITE" id="PS50887"/>
    </source>
</evidence>
<dbReference type="Gene3D" id="3.30.70.270">
    <property type="match status" value="1"/>
</dbReference>
<gene>
    <name evidence="2" type="ORF">M9R61_12040</name>
</gene>
<name>A0A9X3LA98_9BACI</name>
<dbReference type="Proteomes" id="UP001152172">
    <property type="component" value="Unassembled WGS sequence"/>
</dbReference>
<dbReference type="PANTHER" id="PTHR45138">
    <property type="entry name" value="REGULATORY COMPONENTS OF SENSORY TRANSDUCTION SYSTEM"/>
    <property type="match status" value="1"/>
</dbReference>
<dbReference type="InterPro" id="IPR000160">
    <property type="entry name" value="GGDEF_dom"/>
</dbReference>
<dbReference type="GO" id="GO:0052621">
    <property type="term" value="F:diguanylate cyclase activity"/>
    <property type="evidence" value="ECO:0007669"/>
    <property type="project" value="TreeGrafter"/>
</dbReference>
<dbReference type="SMART" id="SM00267">
    <property type="entry name" value="GGDEF"/>
    <property type="match status" value="1"/>
</dbReference>
<accession>A0A9X3LA98</accession>
<dbReference type="CDD" id="cd01949">
    <property type="entry name" value="GGDEF"/>
    <property type="match status" value="1"/>
</dbReference>
<evidence type="ECO:0000313" key="3">
    <source>
        <dbReference type="Proteomes" id="UP001152172"/>
    </source>
</evidence>
<dbReference type="InterPro" id="IPR050469">
    <property type="entry name" value="Diguanylate_Cyclase"/>
</dbReference>
<dbReference type="SUPFAM" id="SSF55073">
    <property type="entry name" value="Nucleotide cyclase"/>
    <property type="match status" value="1"/>
</dbReference>
<dbReference type="GO" id="GO:0043709">
    <property type="term" value="P:cell adhesion involved in single-species biofilm formation"/>
    <property type="evidence" value="ECO:0007669"/>
    <property type="project" value="TreeGrafter"/>
</dbReference>
<evidence type="ECO:0000313" key="2">
    <source>
        <dbReference type="EMBL" id="MCZ8534042.1"/>
    </source>
</evidence>
<dbReference type="GO" id="GO:0005886">
    <property type="term" value="C:plasma membrane"/>
    <property type="evidence" value="ECO:0007669"/>
    <property type="project" value="TreeGrafter"/>
</dbReference>
<dbReference type="GO" id="GO:1902201">
    <property type="term" value="P:negative regulation of bacterial-type flagellum-dependent cell motility"/>
    <property type="evidence" value="ECO:0007669"/>
    <property type="project" value="TreeGrafter"/>
</dbReference>
<protein>
    <submittedName>
        <fullName evidence="2">GGDEF domain-containing protein</fullName>
    </submittedName>
</protein>
<dbReference type="AlphaFoldDB" id="A0A9X3LA98"/>
<reference evidence="2" key="1">
    <citation type="submission" date="2022-05" db="EMBL/GenBank/DDBJ databases">
        <authorList>
            <person name="Colautti A."/>
            <person name="Iacumin L."/>
        </authorList>
    </citation>
    <scope>NUCLEOTIDE SEQUENCE</scope>
    <source>
        <strain evidence="2">DSM 30747</strain>
    </source>
</reference>
<keyword evidence="3" id="KW-1185">Reference proteome</keyword>
<dbReference type="RefSeq" id="WP_269922287.1">
    <property type="nucleotide sequence ID" value="NZ_JAMKBI010000008.1"/>
</dbReference>
<comment type="caution">
    <text evidence="2">The sequence shown here is derived from an EMBL/GenBank/DDBJ whole genome shotgun (WGS) entry which is preliminary data.</text>
</comment>
<dbReference type="NCBIfam" id="TIGR00254">
    <property type="entry name" value="GGDEF"/>
    <property type="match status" value="1"/>
</dbReference>
<dbReference type="PROSITE" id="PS50887">
    <property type="entry name" value="GGDEF"/>
    <property type="match status" value="1"/>
</dbReference>
<dbReference type="InterPro" id="IPR043128">
    <property type="entry name" value="Rev_trsase/Diguanyl_cyclase"/>
</dbReference>
<dbReference type="Pfam" id="PF00990">
    <property type="entry name" value="GGDEF"/>
    <property type="match status" value="1"/>
</dbReference>
<proteinExistence type="predicted"/>
<sequence>MNKQTEGEITIPKKMVDDLSKYESGEVVNDQLPQLPNPKHLTEYMKEVLGDGRKDMQVALCIIDLDHFKSYNDFHGCIEGNRCLQQVTNCIKTISSDRQGLLLHADGDEFICFLTDISAADFVQLGETLRNAIEQLSLLFCWEQHSFQVTISVGGVHGLRSSFKDEAEMFSIAYEELYKAKSNGRRNNVKIKFK</sequence>
<dbReference type="PANTHER" id="PTHR45138:SF9">
    <property type="entry name" value="DIGUANYLATE CYCLASE DGCM-RELATED"/>
    <property type="match status" value="1"/>
</dbReference>
<organism evidence="2 3">
    <name type="scientific">Psychrobacillus psychrodurans</name>
    <dbReference type="NCBI Taxonomy" id="126157"/>
    <lineage>
        <taxon>Bacteria</taxon>
        <taxon>Bacillati</taxon>
        <taxon>Bacillota</taxon>
        <taxon>Bacilli</taxon>
        <taxon>Bacillales</taxon>
        <taxon>Bacillaceae</taxon>
        <taxon>Psychrobacillus</taxon>
    </lineage>
</organism>
<feature type="domain" description="GGDEF" evidence="1">
    <location>
        <begin position="56"/>
        <end position="194"/>
    </location>
</feature>